<dbReference type="InterPro" id="IPR003661">
    <property type="entry name" value="HisK_dim/P_dom"/>
</dbReference>
<feature type="domain" description="Histidine kinase" evidence="13">
    <location>
        <begin position="251"/>
        <end position="467"/>
    </location>
</feature>
<reference evidence="15 16" key="1">
    <citation type="submission" date="2020-08" db="EMBL/GenBank/DDBJ databases">
        <title>Cohnella phylogeny.</title>
        <authorList>
            <person name="Dunlap C."/>
        </authorList>
    </citation>
    <scope>NUCLEOTIDE SEQUENCE [LARGE SCALE GENOMIC DNA]</scope>
    <source>
        <strain evidence="15 16">DSM 25241</strain>
    </source>
</reference>
<dbReference type="Pfam" id="PF00672">
    <property type="entry name" value="HAMP"/>
    <property type="match status" value="1"/>
</dbReference>
<dbReference type="SMART" id="SM00388">
    <property type="entry name" value="HisKA"/>
    <property type="match status" value="1"/>
</dbReference>
<sequence>MKLMAKMAWIIACSVLLTLILMTTMIVGFNSWFVSGYNHARLQEMSERLAGRLEQAMARNEEPFAQVLQKFGRQYEGVGMELFDSAGTLLYSSANRSRPYTLPEIMARFTDQPGRMFQGQDSAFLFDIDANGERFFVVFDVQGNAFQQVQLFLYLNQYSALPFLLAPLILIIALPSLIAVFFILFVTRRLDRLNGAMRHADLRKEPVRLQDRSGDEIGALTRLFNEMSDKLYRQYLHTQRIEQARAKLISNLSHDLRTPLSIIHGYAETLQRGSSHVPEIRVRHATIILQKSEYMNGLLDRLFRLAEIDDPSISFHAERSSTHYLLQSIVSEYVLLLEDYGFKWEADLPETIVYLDYDRESIAQALRNLIDNAILHGRDGKYLGIRLFVDPDEVRIEVEDRGKGIPPDELGRIFDRFYRVDKGRQSNGMGIGLSLCKEIALRHGGRITVRSVPNISTVFTVHLPFNALASDSLTS</sequence>
<keyword evidence="7" id="KW-0547">Nucleotide-binding</keyword>
<accession>A0A841SYL8</accession>
<dbReference type="Pfam" id="PF00512">
    <property type="entry name" value="HisKA"/>
    <property type="match status" value="1"/>
</dbReference>
<evidence type="ECO:0000256" key="12">
    <source>
        <dbReference type="SAM" id="Phobius"/>
    </source>
</evidence>
<dbReference type="Gene3D" id="1.10.287.130">
    <property type="match status" value="1"/>
</dbReference>
<dbReference type="Proteomes" id="UP000535838">
    <property type="component" value="Unassembled WGS sequence"/>
</dbReference>
<dbReference type="AlphaFoldDB" id="A0A841SYL8"/>
<feature type="transmembrane region" description="Helical" evidence="12">
    <location>
        <begin position="163"/>
        <end position="187"/>
    </location>
</feature>
<dbReference type="Pfam" id="PF02518">
    <property type="entry name" value="HATPase_c"/>
    <property type="match status" value="1"/>
</dbReference>
<protein>
    <recommendedName>
        <fullName evidence="3">histidine kinase</fullName>
        <ecNumber evidence="3">2.7.13.3</ecNumber>
    </recommendedName>
</protein>
<evidence type="ECO:0000256" key="6">
    <source>
        <dbReference type="ARBA" id="ARBA00022679"/>
    </source>
</evidence>
<dbReference type="GO" id="GO:0016036">
    <property type="term" value="P:cellular response to phosphate starvation"/>
    <property type="evidence" value="ECO:0007669"/>
    <property type="project" value="TreeGrafter"/>
</dbReference>
<keyword evidence="12" id="KW-1133">Transmembrane helix</keyword>
<evidence type="ECO:0000256" key="11">
    <source>
        <dbReference type="ARBA" id="ARBA00023136"/>
    </source>
</evidence>
<dbReference type="EC" id="2.7.13.3" evidence="3"/>
<dbReference type="GO" id="GO:0005886">
    <property type="term" value="C:plasma membrane"/>
    <property type="evidence" value="ECO:0007669"/>
    <property type="project" value="UniProtKB-SubCell"/>
</dbReference>
<dbReference type="Gene3D" id="6.10.340.10">
    <property type="match status" value="1"/>
</dbReference>
<keyword evidence="4" id="KW-1003">Cell membrane</keyword>
<comment type="catalytic activity">
    <reaction evidence="1">
        <text>ATP + protein L-histidine = ADP + protein N-phospho-L-histidine.</text>
        <dbReference type="EC" id="2.7.13.3"/>
    </reaction>
</comment>
<keyword evidence="9" id="KW-0067">ATP-binding</keyword>
<evidence type="ECO:0000259" key="14">
    <source>
        <dbReference type="PROSITE" id="PS50885"/>
    </source>
</evidence>
<keyword evidence="5" id="KW-0597">Phosphoprotein</keyword>
<dbReference type="SMART" id="SM00304">
    <property type="entry name" value="HAMP"/>
    <property type="match status" value="1"/>
</dbReference>
<dbReference type="EMBL" id="JACJVQ010000014">
    <property type="protein sequence ID" value="MBB6635716.1"/>
    <property type="molecule type" value="Genomic_DNA"/>
</dbReference>
<dbReference type="CDD" id="cd00075">
    <property type="entry name" value="HATPase"/>
    <property type="match status" value="1"/>
</dbReference>
<evidence type="ECO:0000256" key="9">
    <source>
        <dbReference type="ARBA" id="ARBA00022840"/>
    </source>
</evidence>
<dbReference type="InterPro" id="IPR003660">
    <property type="entry name" value="HAMP_dom"/>
</dbReference>
<keyword evidence="16" id="KW-1185">Reference proteome</keyword>
<name>A0A841SYL8_9BACL</name>
<organism evidence="15 16">
    <name type="scientific">Cohnella thailandensis</name>
    <dbReference type="NCBI Taxonomy" id="557557"/>
    <lineage>
        <taxon>Bacteria</taxon>
        <taxon>Bacillati</taxon>
        <taxon>Bacillota</taxon>
        <taxon>Bacilli</taxon>
        <taxon>Bacillales</taxon>
        <taxon>Paenibacillaceae</taxon>
        <taxon>Cohnella</taxon>
    </lineage>
</organism>
<keyword evidence="6" id="KW-0808">Transferase</keyword>
<dbReference type="PROSITE" id="PS50885">
    <property type="entry name" value="HAMP"/>
    <property type="match status" value="1"/>
</dbReference>
<comment type="caution">
    <text evidence="15">The sequence shown here is derived from an EMBL/GenBank/DDBJ whole genome shotgun (WGS) entry which is preliminary data.</text>
</comment>
<dbReference type="PANTHER" id="PTHR45453">
    <property type="entry name" value="PHOSPHATE REGULON SENSOR PROTEIN PHOR"/>
    <property type="match status" value="1"/>
</dbReference>
<dbReference type="InterPro" id="IPR003594">
    <property type="entry name" value="HATPase_dom"/>
</dbReference>
<dbReference type="InterPro" id="IPR036890">
    <property type="entry name" value="HATPase_C_sf"/>
</dbReference>
<evidence type="ECO:0000313" key="15">
    <source>
        <dbReference type="EMBL" id="MBB6635716.1"/>
    </source>
</evidence>
<evidence type="ECO:0000256" key="2">
    <source>
        <dbReference type="ARBA" id="ARBA00004651"/>
    </source>
</evidence>
<dbReference type="PANTHER" id="PTHR45453:SF1">
    <property type="entry name" value="PHOSPHATE REGULON SENSOR PROTEIN PHOR"/>
    <property type="match status" value="1"/>
</dbReference>
<feature type="domain" description="HAMP" evidence="14">
    <location>
        <begin position="184"/>
        <end position="236"/>
    </location>
</feature>
<evidence type="ECO:0000256" key="8">
    <source>
        <dbReference type="ARBA" id="ARBA00022777"/>
    </source>
</evidence>
<evidence type="ECO:0000256" key="7">
    <source>
        <dbReference type="ARBA" id="ARBA00022741"/>
    </source>
</evidence>
<dbReference type="InterPro" id="IPR050351">
    <property type="entry name" value="BphY/WalK/GraS-like"/>
</dbReference>
<feature type="transmembrane region" description="Helical" evidence="12">
    <location>
        <begin position="7"/>
        <end position="29"/>
    </location>
</feature>
<dbReference type="FunFam" id="3.30.565.10:FF:000006">
    <property type="entry name" value="Sensor histidine kinase WalK"/>
    <property type="match status" value="1"/>
</dbReference>
<dbReference type="PRINTS" id="PR00344">
    <property type="entry name" value="BCTRLSENSOR"/>
</dbReference>
<gene>
    <name evidence="15" type="ORF">H7B67_16475</name>
</gene>
<dbReference type="InterPro" id="IPR005467">
    <property type="entry name" value="His_kinase_dom"/>
</dbReference>
<evidence type="ECO:0000256" key="4">
    <source>
        <dbReference type="ARBA" id="ARBA00022475"/>
    </source>
</evidence>
<dbReference type="GO" id="GO:0005524">
    <property type="term" value="F:ATP binding"/>
    <property type="evidence" value="ECO:0007669"/>
    <property type="project" value="UniProtKB-KW"/>
</dbReference>
<dbReference type="SUPFAM" id="SSF47384">
    <property type="entry name" value="Homodimeric domain of signal transducing histidine kinase"/>
    <property type="match status" value="1"/>
</dbReference>
<dbReference type="InterPro" id="IPR036097">
    <property type="entry name" value="HisK_dim/P_sf"/>
</dbReference>
<evidence type="ECO:0000256" key="3">
    <source>
        <dbReference type="ARBA" id="ARBA00012438"/>
    </source>
</evidence>
<dbReference type="RefSeq" id="WP_185120954.1">
    <property type="nucleotide sequence ID" value="NZ_JACJVQ010000014.1"/>
</dbReference>
<dbReference type="CDD" id="cd00082">
    <property type="entry name" value="HisKA"/>
    <property type="match status" value="1"/>
</dbReference>
<dbReference type="PROSITE" id="PS50109">
    <property type="entry name" value="HIS_KIN"/>
    <property type="match status" value="1"/>
</dbReference>
<keyword evidence="11 12" id="KW-0472">Membrane</keyword>
<evidence type="ECO:0000313" key="16">
    <source>
        <dbReference type="Proteomes" id="UP000535838"/>
    </source>
</evidence>
<evidence type="ECO:0000256" key="10">
    <source>
        <dbReference type="ARBA" id="ARBA00023012"/>
    </source>
</evidence>
<dbReference type="GO" id="GO:0000155">
    <property type="term" value="F:phosphorelay sensor kinase activity"/>
    <property type="evidence" value="ECO:0007669"/>
    <property type="project" value="InterPro"/>
</dbReference>
<comment type="subcellular location">
    <subcellularLocation>
        <location evidence="2">Cell membrane</location>
        <topology evidence="2">Multi-pass membrane protein</topology>
    </subcellularLocation>
</comment>
<dbReference type="CDD" id="cd06225">
    <property type="entry name" value="HAMP"/>
    <property type="match status" value="1"/>
</dbReference>
<evidence type="ECO:0000256" key="1">
    <source>
        <dbReference type="ARBA" id="ARBA00000085"/>
    </source>
</evidence>
<dbReference type="SMART" id="SM00387">
    <property type="entry name" value="HATPase_c"/>
    <property type="match status" value="1"/>
</dbReference>
<keyword evidence="8 15" id="KW-0418">Kinase</keyword>
<evidence type="ECO:0000256" key="5">
    <source>
        <dbReference type="ARBA" id="ARBA00022553"/>
    </source>
</evidence>
<dbReference type="Gene3D" id="3.30.565.10">
    <property type="entry name" value="Histidine kinase-like ATPase, C-terminal domain"/>
    <property type="match status" value="1"/>
</dbReference>
<evidence type="ECO:0000259" key="13">
    <source>
        <dbReference type="PROSITE" id="PS50109"/>
    </source>
</evidence>
<keyword evidence="10" id="KW-0902">Two-component regulatory system</keyword>
<keyword evidence="12" id="KW-0812">Transmembrane</keyword>
<dbReference type="SUPFAM" id="SSF55874">
    <property type="entry name" value="ATPase domain of HSP90 chaperone/DNA topoisomerase II/histidine kinase"/>
    <property type="match status" value="1"/>
</dbReference>
<dbReference type="GO" id="GO:0004721">
    <property type="term" value="F:phosphoprotein phosphatase activity"/>
    <property type="evidence" value="ECO:0007669"/>
    <property type="project" value="TreeGrafter"/>
</dbReference>
<proteinExistence type="predicted"/>
<dbReference type="InterPro" id="IPR004358">
    <property type="entry name" value="Sig_transdc_His_kin-like_C"/>
</dbReference>